<feature type="domain" description="Gfo/Idh/MocA-like oxidoreductase N-terminal" evidence="3">
    <location>
        <begin position="6"/>
        <end position="124"/>
    </location>
</feature>
<dbReference type="Gene3D" id="3.30.360.10">
    <property type="entry name" value="Dihydrodipicolinate Reductase, domain 2"/>
    <property type="match status" value="1"/>
</dbReference>
<evidence type="ECO:0000313" key="6">
    <source>
        <dbReference type="Proteomes" id="UP001345013"/>
    </source>
</evidence>
<keyword evidence="6" id="KW-1185">Reference proteome</keyword>
<dbReference type="Proteomes" id="UP001345013">
    <property type="component" value="Unassembled WGS sequence"/>
</dbReference>
<dbReference type="InterPro" id="IPR036291">
    <property type="entry name" value="NAD(P)-bd_dom_sf"/>
</dbReference>
<dbReference type="PANTHER" id="PTHR43708">
    <property type="entry name" value="CONSERVED EXPRESSED OXIDOREDUCTASE (EUROFUNG)"/>
    <property type="match status" value="1"/>
</dbReference>
<dbReference type="InterPro" id="IPR000683">
    <property type="entry name" value="Gfo/Idh/MocA-like_OxRdtase_N"/>
</dbReference>
<dbReference type="PANTHER" id="PTHR43708:SF5">
    <property type="entry name" value="CONSERVED EXPRESSED OXIDOREDUCTASE (EUROFUNG)-RELATED"/>
    <property type="match status" value="1"/>
</dbReference>
<evidence type="ECO:0000313" key="5">
    <source>
        <dbReference type="EMBL" id="KAK5083234.1"/>
    </source>
</evidence>
<dbReference type="SUPFAM" id="SSF51735">
    <property type="entry name" value="NAD(P)-binding Rossmann-fold domains"/>
    <property type="match status" value="1"/>
</dbReference>
<evidence type="ECO:0000256" key="1">
    <source>
        <dbReference type="ARBA" id="ARBA00010928"/>
    </source>
</evidence>
<name>A0ABR0K2A1_9EURO</name>
<comment type="similarity">
    <text evidence="1">Belongs to the Gfo/Idh/MocA family.</text>
</comment>
<dbReference type="SUPFAM" id="SSF55347">
    <property type="entry name" value="Glyceraldehyde-3-phosphate dehydrogenase-like, C-terminal domain"/>
    <property type="match status" value="1"/>
</dbReference>
<gene>
    <name evidence="5" type="ORF">LTR24_007862</name>
</gene>
<dbReference type="InterPro" id="IPR051317">
    <property type="entry name" value="Gfo/Idh/MocA_oxidoreduct"/>
</dbReference>
<accession>A0ABR0K2A1</accession>
<sequence>MSKTYNVGVIGYGLSAKIFHIPFINDSPRFALHSIVQRTPKPTDDASADWPNTKTHRSADDLLADKDIDIVVLTTTPDSHAPLATQAMRAGKHVLVEKPFTPTSSEAQHLCQLAKDNNVLLTVYQNRRWDADFLTLKSLLDDGSLGRIVEFETHFDRHRPEMPSAQSWKTDPASYSAVFDLGTHLMDQVVSVYGLPERITGFVGTQRQHNTTGLEDSFTALLHYSGGMLATCKAAVVSPEETQLRFWVRGEKGSFKKFGLDPQEDQLKAGLRPGESGYGIESEERHGALSSVMDGSGKVERRTVRPVESIGYTAFYEQFAKALDARDEKLVPVEPGVAAGVIRLCELMRRSSVEGKTLVV</sequence>
<evidence type="ECO:0008006" key="7">
    <source>
        <dbReference type="Google" id="ProtNLM"/>
    </source>
</evidence>
<dbReference type="EMBL" id="JAVRRG010000124">
    <property type="protein sequence ID" value="KAK5083234.1"/>
    <property type="molecule type" value="Genomic_DNA"/>
</dbReference>
<evidence type="ECO:0000259" key="3">
    <source>
        <dbReference type="Pfam" id="PF01408"/>
    </source>
</evidence>
<organism evidence="5 6">
    <name type="scientific">Lithohypha guttulata</name>
    <dbReference type="NCBI Taxonomy" id="1690604"/>
    <lineage>
        <taxon>Eukaryota</taxon>
        <taxon>Fungi</taxon>
        <taxon>Dikarya</taxon>
        <taxon>Ascomycota</taxon>
        <taxon>Pezizomycotina</taxon>
        <taxon>Eurotiomycetes</taxon>
        <taxon>Chaetothyriomycetidae</taxon>
        <taxon>Chaetothyriales</taxon>
        <taxon>Trichomeriaceae</taxon>
        <taxon>Lithohypha</taxon>
    </lineage>
</organism>
<dbReference type="InterPro" id="IPR055170">
    <property type="entry name" value="GFO_IDH_MocA-like_dom"/>
</dbReference>
<evidence type="ECO:0000259" key="4">
    <source>
        <dbReference type="Pfam" id="PF22725"/>
    </source>
</evidence>
<dbReference type="Pfam" id="PF01408">
    <property type="entry name" value="GFO_IDH_MocA"/>
    <property type="match status" value="1"/>
</dbReference>
<feature type="domain" description="GFO/IDH/MocA-like oxidoreductase" evidence="4">
    <location>
        <begin position="133"/>
        <end position="255"/>
    </location>
</feature>
<keyword evidence="2" id="KW-0560">Oxidoreductase</keyword>
<dbReference type="Gene3D" id="3.40.50.720">
    <property type="entry name" value="NAD(P)-binding Rossmann-like Domain"/>
    <property type="match status" value="1"/>
</dbReference>
<proteinExistence type="inferred from homology"/>
<reference evidence="5 6" key="1">
    <citation type="submission" date="2023-08" db="EMBL/GenBank/DDBJ databases">
        <title>Black Yeasts Isolated from many extreme environments.</title>
        <authorList>
            <person name="Coleine C."/>
            <person name="Stajich J.E."/>
            <person name="Selbmann L."/>
        </authorList>
    </citation>
    <scope>NUCLEOTIDE SEQUENCE [LARGE SCALE GENOMIC DNA]</scope>
    <source>
        <strain evidence="5 6">CCFEE 5885</strain>
    </source>
</reference>
<protein>
    <recommendedName>
        <fullName evidence="7">Oxidoreductase</fullName>
    </recommendedName>
</protein>
<comment type="caution">
    <text evidence="5">The sequence shown here is derived from an EMBL/GenBank/DDBJ whole genome shotgun (WGS) entry which is preliminary data.</text>
</comment>
<dbReference type="Pfam" id="PF22725">
    <property type="entry name" value="GFO_IDH_MocA_C3"/>
    <property type="match status" value="1"/>
</dbReference>
<evidence type="ECO:0000256" key="2">
    <source>
        <dbReference type="ARBA" id="ARBA00023002"/>
    </source>
</evidence>